<gene>
    <name evidence="1" type="ORF">COMA1_20643</name>
</gene>
<evidence type="ECO:0000313" key="2">
    <source>
        <dbReference type="Proteomes" id="UP000199032"/>
    </source>
</evidence>
<accession>A0A0S4LFT9</accession>
<proteinExistence type="predicted"/>
<protein>
    <submittedName>
        <fullName evidence="1">Uncharacterized protein</fullName>
    </submittedName>
</protein>
<sequence>MTASHTRIGLRSLILILPVVMTAHSAFASDERSLPSRVGSVRMSISTYERIPIAALLAHPDRYQMRDVRITGTIIALQTDIVPNRMICGSPHERTTLTLEDESGQIEVIDQGACGKNVGALKAPMVKAGEQVDLLVQIMVTKNPESRETLLETTIRFLDRVRY</sequence>
<dbReference type="EMBL" id="CZQA01000008">
    <property type="protein sequence ID" value="CUS36111.1"/>
    <property type="molecule type" value="Genomic_DNA"/>
</dbReference>
<evidence type="ECO:0000313" key="1">
    <source>
        <dbReference type="EMBL" id="CUS36111.1"/>
    </source>
</evidence>
<reference evidence="1 2" key="1">
    <citation type="submission" date="2015-10" db="EMBL/GenBank/DDBJ databases">
        <authorList>
            <person name="Gilbert D.G."/>
        </authorList>
    </citation>
    <scope>NUCLEOTIDE SEQUENCE [LARGE SCALE GENOMIC DNA]</scope>
    <source>
        <strain evidence="1">COMA1</strain>
    </source>
</reference>
<keyword evidence="2" id="KW-1185">Reference proteome</keyword>
<dbReference type="AlphaFoldDB" id="A0A0S4LFT9"/>
<organism evidence="1 2">
    <name type="scientific">Candidatus Nitrospira nitrosa</name>
    <dbReference type="NCBI Taxonomy" id="1742972"/>
    <lineage>
        <taxon>Bacteria</taxon>
        <taxon>Pseudomonadati</taxon>
        <taxon>Nitrospirota</taxon>
        <taxon>Nitrospiria</taxon>
        <taxon>Nitrospirales</taxon>
        <taxon>Nitrospiraceae</taxon>
        <taxon>Nitrospira</taxon>
    </lineage>
</organism>
<dbReference type="Proteomes" id="UP000199032">
    <property type="component" value="Unassembled WGS sequence"/>
</dbReference>
<name>A0A0S4LFT9_9BACT</name>